<keyword evidence="5 8" id="KW-0822">Tryptophan biosynthesis</keyword>
<keyword evidence="6 8" id="KW-0057">Aromatic amino acid biosynthesis</keyword>
<evidence type="ECO:0000313" key="11">
    <source>
        <dbReference type="Proteomes" id="UP001223586"/>
    </source>
</evidence>
<keyword evidence="4 8" id="KW-0210">Decarboxylase</keyword>
<dbReference type="GO" id="GO:0004425">
    <property type="term" value="F:indole-3-glycerol-phosphate synthase activity"/>
    <property type="evidence" value="ECO:0007669"/>
    <property type="project" value="UniProtKB-EC"/>
</dbReference>
<dbReference type="Proteomes" id="UP001223586">
    <property type="component" value="Unassembled WGS sequence"/>
</dbReference>
<comment type="caution">
    <text evidence="10">The sequence shown here is derived from an EMBL/GenBank/DDBJ whole genome shotgun (WGS) entry which is preliminary data.</text>
</comment>
<protein>
    <recommendedName>
        <fullName evidence="8">Indole-3-glycerol phosphate synthase</fullName>
        <shortName evidence="8">IGPS</shortName>
        <ecNumber evidence="8">4.1.1.48</ecNumber>
    </recommendedName>
</protein>
<sequence length="257" mass="28648">MTILEKILRHKEKEVAYLKTAYQGQRKPHIQIYPSLYDSFQQANTMNIIAEIKRASPSKGDLNLNVDPMKQALQYEQYGAGAISVLTDEHFFKGSMADLAAVRSAIQLPLLCKDFIIDPIQIDRAKDYGATVILLIAAALSKETLKALYAHAREQQLEVLLEIHDEKELETALDIGANIIGINNRNLKTFAVDLAVTEELASKIKNSNILLISESGIQTEADVERVKAVGIKGILVGETFMRSTNLRHSFAQFKQPI</sequence>
<evidence type="ECO:0000259" key="9">
    <source>
        <dbReference type="Pfam" id="PF00218"/>
    </source>
</evidence>
<evidence type="ECO:0000256" key="5">
    <source>
        <dbReference type="ARBA" id="ARBA00022822"/>
    </source>
</evidence>
<dbReference type="EMBL" id="JAUSTT010000006">
    <property type="protein sequence ID" value="MDQ0175475.1"/>
    <property type="molecule type" value="Genomic_DNA"/>
</dbReference>
<gene>
    <name evidence="8" type="primary">trpC</name>
    <name evidence="10" type="ORF">J2S08_001309</name>
</gene>
<evidence type="ECO:0000256" key="3">
    <source>
        <dbReference type="ARBA" id="ARBA00022605"/>
    </source>
</evidence>
<comment type="catalytic activity">
    <reaction evidence="1 8">
        <text>1-(2-carboxyphenylamino)-1-deoxy-D-ribulose 5-phosphate + H(+) = (1S,2R)-1-C-(indol-3-yl)glycerol 3-phosphate + CO2 + H2O</text>
        <dbReference type="Rhea" id="RHEA:23476"/>
        <dbReference type="ChEBI" id="CHEBI:15377"/>
        <dbReference type="ChEBI" id="CHEBI:15378"/>
        <dbReference type="ChEBI" id="CHEBI:16526"/>
        <dbReference type="ChEBI" id="CHEBI:58613"/>
        <dbReference type="ChEBI" id="CHEBI:58866"/>
        <dbReference type="EC" id="4.1.1.48"/>
    </reaction>
</comment>
<dbReference type="PROSITE" id="PS00614">
    <property type="entry name" value="IGPS"/>
    <property type="match status" value="1"/>
</dbReference>
<comment type="pathway">
    <text evidence="2 8">Amino-acid biosynthesis; L-tryptophan biosynthesis; L-tryptophan from chorismate: step 4/5.</text>
</comment>
<evidence type="ECO:0000256" key="7">
    <source>
        <dbReference type="ARBA" id="ARBA00023239"/>
    </source>
</evidence>
<comment type="similarity">
    <text evidence="8">Belongs to the TrpC family.</text>
</comment>
<dbReference type="InterPro" id="IPR045186">
    <property type="entry name" value="Indole-3-glycerol_P_synth"/>
</dbReference>
<dbReference type="InterPro" id="IPR001468">
    <property type="entry name" value="Indole-3-GlycerolPSynthase_CS"/>
</dbReference>
<dbReference type="InterPro" id="IPR013798">
    <property type="entry name" value="Indole-3-glycerol_P_synth_dom"/>
</dbReference>
<evidence type="ECO:0000256" key="2">
    <source>
        <dbReference type="ARBA" id="ARBA00004696"/>
    </source>
</evidence>
<dbReference type="PANTHER" id="PTHR22854">
    <property type="entry name" value="TRYPTOPHAN BIOSYNTHESIS PROTEIN"/>
    <property type="match status" value="1"/>
</dbReference>
<keyword evidence="11" id="KW-1185">Reference proteome</keyword>
<keyword evidence="7 8" id="KW-0456">Lyase</keyword>
<feature type="domain" description="Indole-3-glycerol phosphate synthase" evidence="9">
    <location>
        <begin position="4"/>
        <end position="250"/>
    </location>
</feature>
<dbReference type="CDD" id="cd00331">
    <property type="entry name" value="IGPS"/>
    <property type="match status" value="1"/>
</dbReference>
<dbReference type="NCBIfam" id="NF001371">
    <property type="entry name" value="PRK00278.1-3"/>
    <property type="match status" value="1"/>
</dbReference>
<reference evidence="10 11" key="1">
    <citation type="submission" date="2023-07" db="EMBL/GenBank/DDBJ databases">
        <title>Genomic Encyclopedia of Type Strains, Phase IV (KMG-IV): sequencing the most valuable type-strain genomes for metagenomic binning, comparative biology and taxonomic classification.</title>
        <authorList>
            <person name="Goeker M."/>
        </authorList>
    </citation>
    <scope>NUCLEOTIDE SEQUENCE [LARGE SCALE GENOMIC DNA]</scope>
    <source>
        <strain evidence="10 11">DSM 23837</strain>
    </source>
</reference>
<dbReference type="PANTHER" id="PTHR22854:SF2">
    <property type="entry name" value="INDOLE-3-GLYCEROL-PHOSPHATE SYNTHASE"/>
    <property type="match status" value="1"/>
</dbReference>
<dbReference type="RefSeq" id="WP_307227818.1">
    <property type="nucleotide sequence ID" value="NZ_JAUSTT010000006.1"/>
</dbReference>
<dbReference type="NCBIfam" id="NF001377">
    <property type="entry name" value="PRK00278.2-4"/>
    <property type="match status" value="1"/>
</dbReference>
<keyword evidence="3 8" id="KW-0028">Amino-acid biosynthesis</keyword>
<dbReference type="InterPro" id="IPR013785">
    <property type="entry name" value="Aldolase_TIM"/>
</dbReference>
<dbReference type="SUPFAM" id="SSF51366">
    <property type="entry name" value="Ribulose-phoshate binding barrel"/>
    <property type="match status" value="1"/>
</dbReference>
<evidence type="ECO:0000256" key="6">
    <source>
        <dbReference type="ARBA" id="ARBA00023141"/>
    </source>
</evidence>
<proteinExistence type="inferred from homology"/>
<organism evidence="10 11">
    <name type="scientific">Bacillus chungangensis</name>
    <dbReference type="NCBI Taxonomy" id="587633"/>
    <lineage>
        <taxon>Bacteria</taxon>
        <taxon>Bacillati</taxon>
        <taxon>Bacillota</taxon>
        <taxon>Bacilli</taxon>
        <taxon>Bacillales</taxon>
        <taxon>Bacillaceae</taxon>
        <taxon>Bacillus</taxon>
    </lineage>
</organism>
<evidence type="ECO:0000256" key="4">
    <source>
        <dbReference type="ARBA" id="ARBA00022793"/>
    </source>
</evidence>
<accession>A0ABT9WQI3</accession>
<dbReference type="Gene3D" id="3.20.20.70">
    <property type="entry name" value="Aldolase class I"/>
    <property type="match status" value="1"/>
</dbReference>
<dbReference type="EC" id="4.1.1.48" evidence="8"/>
<dbReference type="Pfam" id="PF00218">
    <property type="entry name" value="IGPS"/>
    <property type="match status" value="1"/>
</dbReference>
<evidence type="ECO:0000256" key="8">
    <source>
        <dbReference type="HAMAP-Rule" id="MF_00134"/>
    </source>
</evidence>
<name>A0ABT9WQI3_9BACI</name>
<evidence type="ECO:0000256" key="1">
    <source>
        <dbReference type="ARBA" id="ARBA00001633"/>
    </source>
</evidence>
<dbReference type="InterPro" id="IPR011060">
    <property type="entry name" value="RibuloseP-bd_barrel"/>
</dbReference>
<evidence type="ECO:0000313" key="10">
    <source>
        <dbReference type="EMBL" id="MDQ0175475.1"/>
    </source>
</evidence>
<dbReference type="HAMAP" id="MF_00134_B">
    <property type="entry name" value="IGPS_B"/>
    <property type="match status" value="1"/>
</dbReference>